<keyword evidence="2" id="KW-1185">Reference proteome</keyword>
<gene>
    <name evidence="1" type="ORF">RRG08_066302</name>
</gene>
<name>A0AAE1E191_9GAST</name>
<accession>A0AAE1E191</accession>
<comment type="caution">
    <text evidence="1">The sequence shown here is derived from an EMBL/GenBank/DDBJ whole genome shotgun (WGS) entry which is preliminary data.</text>
</comment>
<dbReference type="AlphaFoldDB" id="A0AAE1E191"/>
<evidence type="ECO:0000313" key="1">
    <source>
        <dbReference type="EMBL" id="KAK3790591.1"/>
    </source>
</evidence>
<dbReference type="Proteomes" id="UP001283361">
    <property type="component" value="Unassembled WGS sequence"/>
</dbReference>
<proteinExistence type="predicted"/>
<protein>
    <submittedName>
        <fullName evidence="1">Uncharacterized protein</fullName>
    </submittedName>
</protein>
<reference evidence="1" key="1">
    <citation type="journal article" date="2023" name="G3 (Bethesda)">
        <title>A reference genome for the long-term kleptoplast-retaining sea slug Elysia crispata morphotype clarki.</title>
        <authorList>
            <person name="Eastman K.E."/>
            <person name="Pendleton A.L."/>
            <person name="Shaikh M.A."/>
            <person name="Suttiyut T."/>
            <person name="Ogas R."/>
            <person name="Tomko P."/>
            <person name="Gavelis G."/>
            <person name="Widhalm J.R."/>
            <person name="Wisecaver J.H."/>
        </authorList>
    </citation>
    <scope>NUCLEOTIDE SEQUENCE</scope>
    <source>
        <strain evidence="1">ECLA1</strain>
    </source>
</reference>
<dbReference type="EMBL" id="JAWDGP010001536">
    <property type="protein sequence ID" value="KAK3790591.1"/>
    <property type="molecule type" value="Genomic_DNA"/>
</dbReference>
<organism evidence="1 2">
    <name type="scientific">Elysia crispata</name>
    <name type="common">lettuce slug</name>
    <dbReference type="NCBI Taxonomy" id="231223"/>
    <lineage>
        <taxon>Eukaryota</taxon>
        <taxon>Metazoa</taxon>
        <taxon>Spiralia</taxon>
        <taxon>Lophotrochozoa</taxon>
        <taxon>Mollusca</taxon>
        <taxon>Gastropoda</taxon>
        <taxon>Heterobranchia</taxon>
        <taxon>Euthyneura</taxon>
        <taxon>Panpulmonata</taxon>
        <taxon>Sacoglossa</taxon>
        <taxon>Placobranchoidea</taxon>
        <taxon>Plakobranchidae</taxon>
        <taxon>Elysia</taxon>
    </lineage>
</organism>
<sequence length="77" mass="8577">MQWMILIEVWIWIYNCTDRLERANINTSLNIIPLAAMIASPVLSSSSEAPSTLMTRASAAHTVCILGCRRQLKSSQV</sequence>
<evidence type="ECO:0000313" key="2">
    <source>
        <dbReference type="Proteomes" id="UP001283361"/>
    </source>
</evidence>